<dbReference type="EMBL" id="CP029190">
    <property type="protein sequence ID" value="QES46943.1"/>
    <property type="molecule type" value="Genomic_DNA"/>
</dbReference>
<proteinExistence type="predicted"/>
<protein>
    <recommendedName>
        <fullName evidence="3">DUF3039 domain-containing protein</fullName>
    </recommendedName>
</protein>
<evidence type="ECO:0000313" key="2">
    <source>
        <dbReference type="Proteomes" id="UP000325211"/>
    </source>
</evidence>
<dbReference type="Proteomes" id="UP000325211">
    <property type="component" value="Chromosome"/>
</dbReference>
<dbReference type="AlphaFoldDB" id="A0A5P2CWY7"/>
<sequence>MYEMRPELLTGRCGLLWHVLAKTAPSGTLCGIRLPRDHIPAADPEAAERYCAPCMAAFRAAVQQPAEA</sequence>
<organism evidence="1 2">
    <name type="scientific">Streptomyces venezuelae</name>
    <dbReference type="NCBI Taxonomy" id="54571"/>
    <lineage>
        <taxon>Bacteria</taxon>
        <taxon>Bacillati</taxon>
        <taxon>Actinomycetota</taxon>
        <taxon>Actinomycetes</taxon>
        <taxon>Kitasatosporales</taxon>
        <taxon>Streptomycetaceae</taxon>
        <taxon>Streptomyces</taxon>
    </lineage>
</organism>
<gene>
    <name evidence="1" type="ORF">DEJ50_02835</name>
</gene>
<reference evidence="1 2" key="1">
    <citation type="submission" date="2018-05" db="EMBL/GenBank/DDBJ databases">
        <title>Streptomyces venezuelae.</title>
        <authorList>
            <person name="Kim W."/>
            <person name="Lee N."/>
            <person name="Cho B.-K."/>
        </authorList>
    </citation>
    <scope>NUCLEOTIDE SEQUENCE [LARGE SCALE GENOMIC DNA]</scope>
    <source>
        <strain evidence="1 2">ATCC 21782</strain>
    </source>
</reference>
<accession>A0A5P2CWY7</accession>
<name>A0A5P2CWY7_STRVZ</name>
<evidence type="ECO:0000313" key="1">
    <source>
        <dbReference type="EMBL" id="QES46943.1"/>
    </source>
</evidence>
<evidence type="ECO:0008006" key="3">
    <source>
        <dbReference type="Google" id="ProtNLM"/>
    </source>
</evidence>